<comment type="caution">
    <text evidence="1">The sequence shown here is derived from an EMBL/GenBank/DDBJ whole genome shotgun (WGS) entry which is preliminary data.</text>
</comment>
<dbReference type="EMBL" id="AUZZ01001789">
    <property type="protein sequence ID" value="EQD62899.1"/>
    <property type="molecule type" value="Genomic_DNA"/>
</dbReference>
<name>T1CB49_9ZZZZ</name>
<proteinExistence type="predicted"/>
<reference evidence="1" key="1">
    <citation type="submission" date="2013-08" db="EMBL/GenBank/DDBJ databases">
        <authorList>
            <person name="Mendez C."/>
            <person name="Richter M."/>
            <person name="Ferrer M."/>
            <person name="Sanchez J."/>
        </authorList>
    </citation>
    <scope>NUCLEOTIDE SEQUENCE</scope>
</reference>
<feature type="non-terminal residue" evidence="1">
    <location>
        <position position="116"/>
    </location>
</feature>
<evidence type="ECO:0000313" key="1">
    <source>
        <dbReference type="EMBL" id="EQD62899.1"/>
    </source>
</evidence>
<organism evidence="1">
    <name type="scientific">mine drainage metagenome</name>
    <dbReference type="NCBI Taxonomy" id="410659"/>
    <lineage>
        <taxon>unclassified sequences</taxon>
        <taxon>metagenomes</taxon>
        <taxon>ecological metagenomes</taxon>
    </lineage>
</organism>
<protein>
    <submittedName>
        <fullName evidence="1">Quinoprotein amine dehydrogenase, beta chain</fullName>
    </submittedName>
</protein>
<accession>T1CB49</accession>
<reference evidence="1" key="2">
    <citation type="journal article" date="2014" name="ISME J.">
        <title>Microbial stratification in low pH oxic and suboxic macroscopic growths along an acid mine drainage.</title>
        <authorList>
            <person name="Mendez-Garcia C."/>
            <person name="Mesa V."/>
            <person name="Sprenger R.R."/>
            <person name="Richter M."/>
            <person name="Diez M.S."/>
            <person name="Solano J."/>
            <person name="Bargiela R."/>
            <person name="Golyshina O.V."/>
            <person name="Manteca A."/>
            <person name="Ramos J.L."/>
            <person name="Gallego J.R."/>
            <person name="Llorente I."/>
            <person name="Martins Dos Santos V.A."/>
            <person name="Jensen O.N."/>
            <person name="Pelaez A.I."/>
            <person name="Sanchez J."/>
            <person name="Ferrer M."/>
        </authorList>
    </citation>
    <scope>NUCLEOTIDE SEQUENCE</scope>
</reference>
<feature type="non-terminal residue" evidence="1">
    <location>
        <position position="1"/>
    </location>
</feature>
<dbReference type="AlphaFoldDB" id="T1CB49"/>
<sequence>NTSELPARVSAAIPNQSLFQGLSAGRAGMLYATGGASDDLLAFTTHGGTLALQRRYALRWQAFPRRQYPYQYAGNWQQARLFYPVQRGDRACRQARLCHWPAGQQPGAGGLGLWRD</sequence>
<gene>
    <name evidence="1" type="ORF">B2A_02629</name>
</gene>